<reference evidence="1 2" key="1">
    <citation type="submission" date="2022-06" db="EMBL/GenBank/DDBJ databases">
        <title>Roseomonas CN29.</title>
        <authorList>
            <person name="Cheng Y."/>
            <person name="He X."/>
        </authorList>
    </citation>
    <scope>NUCLEOTIDE SEQUENCE [LARGE SCALE GENOMIC DNA]</scope>
    <source>
        <strain evidence="1 2">CN29</strain>
    </source>
</reference>
<gene>
    <name evidence="1" type="ORF">NRP21_14230</name>
</gene>
<accession>A0ABT1X8A8</accession>
<protein>
    <submittedName>
        <fullName evidence="1">Uncharacterized protein</fullName>
    </submittedName>
</protein>
<organism evidence="1 2">
    <name type="scientific">Roseomonas populi</name>
    <dbReference type="NCBI Taxonomy" id="3121582"/>
    <lineage>
        <taxon>Bacteria</taxon>
        <taxon>Pseudomonadati</taxon>
        <taxon>Pseudomonadota</taxon>
        <taxon>Alphaproteobacteria</taxon>
        <taxon>Acetobacterales</taxon>
        <taxon>Roseomonadaceae</taxon>
        <taxon>Roseomonas</taxon>
    </lineage>
</organism>
<dbReference type="RefSeq" id="WP_257716875.1">
    <property type="nucleotide sequence ID" value="NZ_JANJOU010000010.1"/>
</dbReference>
<proteinExistence type="predicted"/>
<evidence type="ECO:0000313" key="2">
    <source>
        <dbReference type="Proteomes" id="UP001524642"/>
    </source>
</evidence>
<name>A0ABT1X8A8_9PROT</name>
<dbReference type="EMBL" id="JANJOU010000010">
    <property type="protein sequence ID" value="MCR0983209.1"/>
    <property type="molecule type" value="Genomic_DNA"/>
</dbReference>
<evidence type="ECO:0000313" key="1">
    <source>
        <dbReference type="EMBL" id="MCR0983209.1"/>
    </source>
</evidence>
<dbReference type="Proteomes" id="UP001524642">
    <property type="component" value="Unassembled WGS sequence"/>
</dbReference>
<keyword evidence="2" id="KW-1185">Reference proteome</keyword>
<sequence length="91" mass="10224">MLIESANPLAGTAFVQNSVFYTLDGVEHRHVVPQGTDRWDAVAEALAKRLRCRATAEDPPSYDTGTRNWTLPVTLLSSTGRRERMLVPVRW</sequence>
<comment type="caution">
    <text evidence="1">The sequence shown here is derived from an EMBL/GenBank/DDBJ whole genome shotgun (WGS) entry which is preliminary data.</text>
</comment>